<dbReference type="HOGENOM" id="CLU_2899264_0_0_11"/>
<accession>I4EW14</accession>
<keyword evidence="2" id="KW-1185">Reference proteome</keyword>
<dbReference type="EMBL" id="FO203431">
    <property type="protein sequence ID" value="CCH87577.1"/>
    <property type="molecule type" value="Genomic_DNA"/>
</dbReference>
<dbReference type="Proteomes" id="UP000006461">
    <property type="component" value="Chromosome"/>
</dbReference>
<name>I4EW14_MODI5</name>
<dbReference type="KEGG" id="mmar:MODMU_2142"/>
<dbReference type="AlphaFoldDB" id="I4EW14"/>
<organism evidence="1 2">
    <name type="scientific">Modestobacter italicus (strain DSM 44449 / CECT 9708 / BC 501)</name>
    <dbReference type="NCBI Taxonomy" id="2732864"/>
    <lineage>
        <taxon>Bacteria</taxon>
        <taxon>Bacillati</taxon>
        <taxon>Actinomycetota</taxon>
        <taxon>Actinomycetes</taxon>
        <taxon>Geodermatophilales</taxon>
        <taxon>Geodermatophilaceae</taxon>
        <taxon>Modestobacter</taxon>
    </lineage>
</organism>
<dbReference type="STRING" id="477641.MODMU_2142"/>
<proteinExistence type="predicted"/>
<dbReference type="NCBIfam" id="NF038206">
    <property type="entry name" value="RGCVC_fam"/>
    <property type="match status" value="1"/>
</dbReference>
<reference evidence="1 2" key="1">
    <citation type="journal article" date="2012" name="J. Bacteriol.">
        <title>Genome Sequence of Radiation-Resistant Modestobacter marinus Strain BC501, a Representative Actinobacterium That Thrives on Calcareous Stone Surfaces.</title>
        <authorList>
            <person name="Normand P."/>
            <person name="Gury J."/>
            <person name="Pujic P."/>
            <person name="Chouaia B."/>
            <person name="Crotti E."/>
            <person name="Brusetti L."/>
            <person name="Daffonchio D."/>
            <person name="Vacherie B."/>
            <person name="Barbe V."/>
            <person name="Medigue C."/>
            <person name="Calteau A."/>
            <person name="Ghodhbane-Gtari F."/>
            <person name="Essoussi I."/>
            <person name="Nouioui I."/>
            <person name="Abbassi-Ghozzi I."/>
            <person name="Gtari M."/>
        </authorList>
    </citation>
    <scope>NUCLEOTIDE SEQUENCE [LARGE SCALE GENOMIC DNA]</scope>
    <source>
        <strain evidence="2">BC 501</strain>
    </source>
</reference>
<protein>
    <submittedName>
        <fullName evidence="1">Uncharacterized protein</fullName>
    </submittedName>
</protein>
<dbReference type="OrthoDB" id="5195416at2"/>
<sequence length="62" mass="6151">MTAPTYSPGTVPGTAPAHAVGAEERCPACPHPMTAHDPIGARYCLATAAAGSEGRGCVCRVG</sequence>
<evidence type="ECO:0000313" key="2">
    <source>
        <dbReference type="Proteomes" id="UP000006461"/>
    </source>
</evidence>
<gene>
    <name evidence="1" type="ordered locus">MODMU_2142</name>
</gene>
<evidence type="ECO:0000313" key="1">
    <source>
        <dbReference type="EMBL" id="CCH87577.1"/>
    </source>
</evidence>